<dbReference type="InterPro" id="IPR000535">
    <property type="entry name" value="MSP_dom"/>
</dbReference>
<dbReference type="VEuPathDB" id="VectorBase:MDOA008805"/>
<dbReference type="KEGG" id="mde:101896338"/>
<dbReference type="PANTHER" id="PTHR10809">
    <property type="entry name" value="VESICLE-ASSOCIATED MEMBRANE PROTEIN-ASSOCIATED PROTEIN"/>
    <property type="match status" value="1"/>
</dbReference>
<dbReference type="GO" id="GO:0090158">
    <property type="term" value="P:endoplasmic reticulum membrane organization"/>
    <property type="evidence" value="ECO:0007669"/>
    <property type="project" value="TreeGrafter"/>
</dbReference>
<keyword evidence="3 7" id="KW-0812">Transmembrane</keyword>
<gene>
    <name evidence="9" type="primary">101896338</name>
</gene>
<dbReference type="EnsemblMetazoa" id="MDOA008805-RB">
    <property type="protein sequence ID" value="MDOA008805-PB"/>
    <property type="gene ID" value="MDOA008805"/>
</dbReference>
<evidence type="ECO:0000256" key="7">
    <source>
        <dbReference type="SAM" id="Phobius"/>
    </source>
</evidence>
<protein>
    <recommendedName>
        <fullName evidence="8">MSP domain-containing protein</fullName>
    </recommendedName>
</protein>
<evidence type="ECO:0000256" key="2">
    <source>
        <dbReference type="ARBA" id="ARBA00008932"/>
    </source>
</evidence>
<feature type="compositionally biased region" description="Polar residues" evidence="6">
    <location>
        <begin position="151"/>
        <end position="160"/>
    </location>
</feature>
<dbReference type="InterPro" id="IPR016763">
    <property type="entry name" value="VAP"/>
</dbReference>
<dbReference type="GO" id="GO:0061817">
    <property type="term" value="P:endoplasmic reticulum-plasma membrane tethering"/>
    <property type="evidence" value="ECO:0007669"/>
    <property type="project" value="TreeGrafter"/>
</dbReference>
<dbReference type="InterPro" id="IPR013783">
    <property type="entry name" value="Ig-like_fold"/>
</dbReference>
<comment type="similarity">
    <text evidence="2">Belongs to the VAMP-associated protein (VAP) (TC 9.B.17) family.</text>
</comment>
<dbReference type="InterPro" id="IPR008962">
    <property type="entry name" value="PapD-like_sf"/>
</dbReference>
<dbReference type="GO" id="GO:0005789">
    <property type="term" value="C:endoplasmic reticulum membrane"/>
    <property type="evidence" value="ECO:0007669"/>
    <property type="project" value="InterPro"/>
</dbReference>
<evidence type="ECO:0000256" key="4">
    <source>
        <dbReference type="ARBA" id="ARBA00022989"/>
    </source>
</evidence>
<evidence type="ECO:0000313" key="9">
    <source>
        <dbReference type="EnsemblMetazoa" id="MDOA008805-PA"/>
    </source>
</evidence>
<dbReference type="GO" id="GO:0005886">
    <property type="term" value="C:plasma membrane"/>
    <property type="evidence" value="ECO:0007669"/>
    <property type="project" value="TreeGrafter"/>
</dbReference>
<proteinExistence type="inferred from homology"/>
<dbReference type="PROSITE" id="PS50202">
    <property type="entry name" value="MSP"/>
    <property type="match status" value="1"/>
</dbReference>
<dbReference type="AlphaFoldDB" id="A0A1I8MVA9"/>
<evidence type="ECO:0000256" key="6">
    <source>
        <dbReference type="SAM" id="MobiDB-lite"/>
    </source>
</evidence>
<sequence>MLAFTEAQLKAKLIIDPPSELRFRGPFTKTVTTNLNLTNPSDNDILFKIKTTAPKRYCVRPNFGIIRARESASVEICLQPFNFDPSEKNKHKFMVQSVLVPENEDGEYSTLFNIWKELPPENFMDAKLKCVFEMPVEDNRGDASGAVSVVKTEQSSSPPQVKNEEKQTSNLDTSKQSESLANELRQLREENTKLRKENVNLKEQAMRVRSTASKPTVGEPYAPVIAEKQIPMFYIALAFAAAILGILFGKFVF</sequence>
<dbReference type="RefSeq" id="XP_005182018.2">
    <property type="nucleotide sequence ID" value="XM_005181961.4"/>
</dbReference>
<evidence type="ECO:0000256" key="1">
    <source>
        <dbReference type="ARBA" id="ARBA00004211"/>
    </source>
</evidence>
<dbReference type="VEuPathDB" id="VectorBase:MDOMA2_005071"/>
<dbReference type="PANTHER" id="PTHR10809:SF6">
    <property type="entry name" value="AT11025P-RELATED"/>
    <property type="match status" value="1"/>
</dbReference>
<dbReference type="PIRSF" id="PIRSF019693">
    <property type="entry name" value="VAMP-associated"/>
    <property type="match status" value="1"/>
</dbReference>
<dbReference type="SUPFAM" id="SSF49354">
    <property type="entry name" value="PapD-like"/>
    <property type="match status" value="1"/>
</dbReference>
<dbReference type="GO" id="GO:0033149">
    <property type="term" value="F:FFAT motif binding"/>
    <property type="evidence" value="ECO:0007669"/>
    <property type="project" value="TreeGrafter"/>
</dbReference>
<name>A0A1I8MVA9_MUSDO</name>
<organism evidence="9">
    <name type="scientific">Musca domestica</name>
    <name type="common">House fly</name>
    <dbReference type="NCBI Taxonomy" id="7370"/>
    <lineage>
        <taxon>Eukaryota</taxon>
        <taxon>Metazoa</taxon>
        <taxon>Ecdysozoa</taxon>
        <taxon>Arthropoda</taxon>
        <taxon>Hexapoda</taxon>
        <taxon>Insecta</taxon>
        <taxon>Pterygota</taxon>
        <taxon>Neoptera</taxon>
        <taxon>Endopterygota</taxon>
        <taxon>Diptera</taxon>
        <taxon>Brachycera</taxon>
        <taxon>Muscomorpha</taxon>
        <taxon>Muscoidea</taxon>
        <taxon>Muscidae</taxon>
        <taxon>Musca</taxon>
    </lineage>
</organism>
<dbReference type="EnsemblMetazoa" id="MDOA008805-RA">
    <property type="protein sequence ID" value="MDOA008805-PA"/>
    <property type="gene ID" value="MDOA008805"/>
</dbReference>
<feature type="transmembrane region" description="Helical" evidence="7">
    <location>
        <begin position="232"/>
        <end position="252"/>
    </location>
</feature>
<accession>A0A1I8MVA9</accession>
<evidence type="ECO:0000256" key="5">
    <source>
        <dbReference type="ARBA" id="ARBA00023136"/>
    </source>
</evidence>
<evidence type="ECO:0000259" key="8">
    <source>
        <dbReference type="PROSITE" id="PS50202"/>
    </source>
</evidence>
<feature type="region of interest" description="Disordered" evidence="6">
    <location>
        <begin position="143"/>
        <end position="178"/>
    </location>
</feature>
<keyword evidence="5 7" id="KW-0472">Membrane</keyword>
<reference evidence="9" key="1">
    <citation type="submission" date="2020-05" db="UniProtKB">
        <authorList>
            <consortium name="EnsemblMetazoa"/>
        </authorList>
    </citation>
    <scope>IDENTIFICATION</scope>
    <source>
        <strain evidence="9">Aabys</strain>
    </source>
</reference>
<feature type="compositionally biased region" description="Polar residues" evidence="6">
    <location>
        <begin position="168"/>
        <end position="178"/>
    </location>
</feature>
<dbReference type="eggNOG" id="KOG0439">
    <property type="taxonomic scope" value="Eukaryota"/>
</dbReference>
<evidence type="ECO:0000256" key="3">
    <source>
        <dbReference type="ARBA" id="ARBA00022692"/>
    </source>
</evidence>
<dbReference type="OrthoDB" id="264603at2759"/>
<feature type="domain" description="MSP" evidence="8">
    <location>
        <begin position="12"/>
        <end position="133"/>
    </location>
</feature>
<dbReference type="Gene3D" id="2.60.40.10">
    <property type="entry name" value="Immunoglobulins"/>
    <property type="match status" value="1"/>
</dbReference>
<dbReference type="Pfam" id="PF00635">
    <property type="entry name" value="Motile_Sperm"/>
    <property type="match status" value="1"/>
</dbReference>
<comment type="subcellular location">
    <subcellularLocation>
        <location evidence="1">Membrane</location>
        <topology evidence="1">Single-pass type IV membrane protein</topology>
    </subcellularLocation>
</comment>
<dbReference type="STRING" id="7370.A0A1I8MVA9"/>
<keyword evidence="4 7" id="KW-1133">Transmembrane helix</keyword>